<dbReference type="Proteomes" id="UP000027822">
    <property type="component" value="Unassembled WGS sequence"/>
</dbReference>
<dbReference type="InterPro" id="IPR029479">
    <property type="entry name" value="Nitroreductase"/>
</dbReference>
<feature type="domain" description="Nitroreductase" evidence="1">
    <location>
        <begin position="98"/>
        <end position="237"/>
    </location>
</feature>
<keyword evidence="3" id="KW-1185">Reference proteome</keyword>
<proteinExistence type="predicted"/>
<dbReference type="SUPFAM" id="SSF55469">
    <property type="entry name" value="FMN-dependent nitroreductase-like"/>
    <property type="match status" value="2"/>
</dbReference>
<comment type="caution">
    <text evidence="2">The sequence shown here is derived from an EMBL/GenBank/DDBJ whole genome shotgun (WGS) entry which is preliminary data.</text>
</comment>
<sequence>MNIETFLNTLHFYPDQAAPKDWEVNWQDAPLPYKLYRHLPSIPLSAEIPLSLKNKEKTHMNLDTIGHFLLYTYGLTHLCHTAMPDTEEDHVFMQSYRRFVPSGGGLYPNELYVYLNIEDVPTGIYHYDVAHHRLVLLRGGNFDSYVTRLAGNQYDISSCFATIFVSVMFWKNFFKYHNFSYRLQGLDTGVLIGQLLEVAKRYQFETSVQYQFLDQAANHLLGLSEQEESIYAIIPLGEKLLQYEINRNISSDSLCNEIESIQNAHYVRSKQMIEYPLLLQTNKAVFLQSTNSFQTSKRKRNRIQYGKGWLLPKANRVTDDFIAACRRRYSPEMDFTFKKLSQEKLIQLLYNTTTSFPYRNDSVGKDVLLYLSIFGVEGMEQGAYVYNGTDHSLQLVHSGDHRLLLQNAMTMHNVNLFQVPLCMHIVGDKKYEKEQLGYRGYRMQQMEAGILLQKLLLAASGIGVGGHPLLSFDVNTCEHLYRLHEQEQTTLIQIPIGFYEERAWLRGSLRS</sequence>
<dbReference type="InterPro" id="IPR020051">
    <property type="entry name" value="SagB-type_dehydrogenase"/>
</dbReference>
<evidence type="ECO:0000259" key="1">
    <source>
        <dbReference type="Pfam" id="PF00881"/>
    </source>
</evidence>
<dbReference type="PANTHER" id="PTHR43745:SF2">
    <property type="entry name" value="NITROREDUCTASE MJ1384-RELATED"/>
    <property type="match status" value="1"/>
</dbReference>
<protein>
    <submittedName>
        <fullName evidence="2">NADH oxidase</fullName>
    </submittedName>
</protein>
<dbReference type="GO" id="GO:0016491">
    <property type="term" value="F:oxidoreductase activity"/>
    <property type="evidence" value="ECO:0007669"/>
    <property type="project" value="InterPro"/>
</dbReference>
<name>A0A073JWP7_9BACI</name>
<dbReference type="InterPro" id="IPR052544">
    <property type="entry name" value="Bacteriocin_Proc_Enz"/>
</dbReference>
<gene>
    <name evidence="2" type="ORF">BAMA_03810</name>
</gene>
<dbReference type="InterPro" id="IPR000415">
    <property type="entry name" value="Nitroreductase-like"/>
</dbReference>
<dbReference type="NCBIfam" id="TIGR03605">
    <property type="entry name" value="antibiot_sagB"/>
    <property type="match status" value="1"/>
</dbReference>
<dbReference type="STRING" id="574376.BAMA_03810"/>
<dbReference type="PANTHER" id="PTHR43745">
    <property type="entry name" value="NITROREDUCTASE MJ1384-RELATED"/>
    <property type="match status" value="1"/>
</dbReference>
<dbReference type="OrthoDB" id="9801593at2"/>
<evidence type="ECO:0000313" key="2">
    <source>
        <dbReference type="EMBL" id="KEK18642.1"/>
    </source>
</evidence>
<dbReference type="RefSeq" id="WP_034640191.1">
    <property type="nucleotide sequence ID" value="NZ_CBCSJC010000017.1"/>
</dbReference>
<dbReference type="eggNOG" id="COG0778">
    <property type="taxonomic scope" value="Bacteria"/>
</dbReference>
<dbReference type="CDD" id="cd02142">
    <property type="entry name" value="McbC_SagB-like_oxidoreductase"/>
    <property type="match status" value="1"/>
</dbReference>
<evidence type="ECO:0000313" key="3">
    <source>
        <dbReference type="Proteomes" id="UP000027822"/>
    </source>
</evidence>
<dbReference type="Pfam" id="PF00881">
    <property type="entry name" value="Nitroreductase"/>
    <property type="match status" value="1"/>
</dbReference>
<dbReference type="AlphaFoldDB" id="A0A073JWP7"/>
<accession>A0A073JWP7</accession>
<reference evidence="2 3" key="1">
    <citation type="submission" date="2014-06" db="EMBL/GenBank/DDBJ databases">
        <title>Draft genome sequence of Bacillus manliponensis JCM 15802 (MCCC 1A00708).</title>
        <authorList>
            <person name="Lai Q."/>
            <person name="Liu Y."/>
            <person name="Shao Z."/>
        </authorList>
    </citation>
    <scope>NUCLEOTIDE SEQUENCE [LARGE SCALE GENOMIC DNA]</scope>
    <source>
        <strain evidence="2 3">JCM 15802</strain>
    </source>
</reference>
<dbReference type="EMBL" id="JOTN01000012">
    <property type="protein sequence ID" value="KEK18642.1"/>
    <property type="molecule type" value="Genomic_DNA"/>
</dbReference>
<organism evidence="2 3">
    <name type="scientific">Bacillus manliponensis</name>
    <dbReference type="NCBI Taxonomy" id="574376"/>
    <lineage>
        <taxon>Bacteria</taxon>
        <taxon>Bacillati</taxon>
        <taxon>Bacillota</taxon>
        <taxon>Bacilli</taxon>
        <taxon>Bacillales</taxon>
        <taxon>Bacillaceae</taxon>
        <taxon>Bacillus</taxon>
        <taxon>Bacillus cereus group</taxon>
    </lineage>
</organism>
<dbReference type="Gene3D" id="3.40.109.10">
    <property type="entry name" value="NADH Oxidase"/>
    <property type="match status" value="2"/>
</dbReference>